<dbReference type="AlphaFoldDB" id="A0A8J2NZ49"/>
<protein>
    <submittedName>
        <fullName evidence="1">Uncharacterized protein</fullName>
    </submittedName>
</protein>
<reference evidence="1" key="1">
    <citation type="submission" date="2021-06" db="EMBL/GenBank/DDBJ databases">
        <authorList>
            <person name="Hodson N. C."/>
            <person name="Mongue J. A."/>
            <person name="Jaron S. K."/>
        </authorList>
    </citation>
    <scope>NUCLEOTIDE SEQUENCE</scope>
</reference>
<name>A0A8J2NZ49_9HEXA</name>
<keyword evidence="2" id="KW-1185">Reference proteome</keyword>
<evidence type="ECO:0000313" key="2">
    <source>
        <dbReference type="Proteomes" id="UP000708208"/>
    </source>
</evidence>
<dbReference type="EMBL" id="CAJVCH010112653">
    <property type="protein sequence ID" value="CAG7724698.1"/>
    <property type="molecule type" value="Genomic_DNA"/>
</dbReference>
<comment type="caution">
    <text evidence="1">The sequence shown here is derived from an EMBL/GenBank/DDBJ whole genome shotgun (WGS) entry which is preliminary data.</text>
</comment>
<feature type="non-terminal residue" evidence="1">
    <location>
        <position position="29"/>
    </location>
</feature>
<sequence length="29" mass="3413">DTEDQDDINVNRTGFYIGDLKRLKRLFLG</sequence>
<organism evidence="1 2">
    <name type="scientific">Allacma fusca</name>
    <dbReference type="NCBI Taxonomy" id="39272"/>
    <lineage>
        <taxon>Eukaryota</taxon>
        <taxon>Metazoa</taxon>
        <taxon>Ecdysozoa</taxon>
        <taxon>Arthropoda</taxon>
        <taxon>Hexapoda</taxon>
        <taxon>Collembola</taxon>
        <taxon>Symphypleona</taxon>
        <taxon>Sminthuridae</taxon>
        <taxon>Allacma</taxon>
    </lineage>
</organism>
<dbReference type="Proteomes" id="UP000708208">
    <property type="component" value="Unassembled WGS sequence"/>
</dbReference>
<gene>
    <name evidence="1" type="ORF">AFUS01_LOCUS13699</name>
</gene>
<accession>A0A8J2NZ49</accession>
<feature type="non-terminal residue" evidence="1">
    <location>
        <position position="1"/>
    </location>
</feature>
<evidence type="ECO:0000313" key="1">
    <source>
        <dbReference type="EMBL" id="CAG7724698.1"/>
    </source>
</evidence>
<proteinExistence type="predicted"/>